<gene>
    <name evidence="1" type="ORF">HXO56_08070</name>
</gene>
<comment type="caution">
    <text evidence="1">The sequence shown here is derived from an EMBL/GenBank/DDBJ whole genome shotgun (WGS) entry which is preliminary data.</text>
</comment>
<protein>
    <submittedName>
        <fullName evidence="1">Aminopeptidase N</fullName>
    </submittedName>
</protein>
<dbReference type="EMBL" id="JABZXJ010000031">
    <property type="protein sequence ID" value="MBF1650028.1"/>
    <property type="molecule type" value="Genomic_DNA"/>
</dbReference>
<name>A0A930PJG5_9MICC</name>
<organism evidence="1 2">
    <name type="scientific">Rothia dentocariosa</name>
    <dbReference type="NCBI Taxonomy" id="2047"/>
    <lineage>
        <taxon>Bacteria</taxon>
        <taxon>Bacillati</taxon>
        <taxon>Actinomycetota</taxon>
        <taxon>Actinomycetes</taxon>
        <taxon>Micrococcales</taxon>
        <taxon>Micrococcaceae</taxon>
        <taxon>Rothia</taxon>
    </lineage>
</organism>
<dbReference type="Proteomes" id="UP000769484">
    <property type="component" value="Unassembled WGS sequence"/>
</dbReference>
<sequence length="102" mass="11363">MPGLNLTRDEAIERAGIIKRVHTYRVDLDLRTDKDVFSSIVEIRFDAEPGASTFIDAITSQVNSIELNGERLDPALADGERITLPNLAAQNVLKIDAEMFYT</sequence>
<keyword evidence="1" id="KW-0645">Protease</keyword>
<proteinExistence type="predicted"/>
<dbReference type="SUPFAM" id="SSF63737">
    <property type="entry name" value="Leukotriene A4 hydrolase N-terminal domain"/>
    <property type="match status" value="1"/>
</dbReference>
<feature type="non-terminal residue" evidence="1">
    <location>
        <position position="102"/>
    </location>
</feature>
<evidence type="ECO:0000313" key="2">
    <source>
        <dbReference type="Proteomes" id="UP000769484"/>
    </source>
</evidence>
<accession>A0A930PJG5</accession>
<dbReference type="InterPro" id="IPR042097">
    <property type="entry name" value="Aminopeptidase_N-like_N_sf"/>
</dbReference>
<evidence type="ECO:0000313" key="1">
    <source>
        <dbReference type="EMBL" id="MBF1650028.1"/>
    </source>
</evidence>
<reference evidence="1" key="1">
    <citation type="submission" date="2020-04" db="EMBL/GenBank/DDBJ databases">
        <title>Deep metagenomics examines the oral microbiome during advanced dental caries in children, revealing novel taxa and co-occurrences with host molecules.</title>
        <authorList>
            <person name="Baker J.L."/>
            <person name="Morton J.T."/>
            <person name="Dinis M."/>
            <person name="Alvarez R."/>
            <person name="Tran N.C."/>
            <person name="Knight R."/>
            <person name="Edlund A."/>
        </authorList>
    </citation>
    <scope>NUCLEOTIDE SEQUENCE</scope>
    <source>
        <strain evidence="1">JCVI_47_bin.4</strain>
    </source>
</reference>
<keyword evidence="1" id="KW-0378">Hydrolase</keyword>
<dbReference type="GO" id="GO:0004177">
    <property type="term" value="F:aminopeptidase activity"/>
    <property type="evidence" value="ECO:0007669"/>
    <property type="project" value="UniProtKB-KW"/>
</dbReference>
<keyword evidence="1" id="KW-0031">Aminopeptidase</keyword>
<dbReference type="AlphaFoldDB" id="A0A930PJG5"/>